<dbReference type="Pfam" id="PF12796">
    <property type="entry name" value="Ank_2"/>
    <property type="match status" value="1"/>
</dbReference>
<feature type="repeat" description="ANK" evidence="3">
    <location>
        <begin position="138"/>
        <end position="170"/>
    </location>
</feature>
<dbReference type="GO" id="GO:0004842">
    <property type="term" value="F:ubiquitin-protein transferase activity"/>
    <property type="evidence" value="ECO:0007669"/>
    <property type="project" value="TreeGrafter"/>
</dbReference>
<feature type="repeat" description="ANK" evidence="3">
    <location>
        <begin position="39"/>
        <end position="71"/>
    </location>
</feature>
<accession>G4YVU5</accession>
<dbReference type="GO" id="GO:0085020">
    <property type="term" value="P:protein K6-linked ubiquitination"/>
    <property type="evidence" value="ECO:0007669"/>
    <property type="project" value="TreeGrafter"/>
</dbReference>
<keyword evidence="5" id="KW-1185">Reference proteome</keyword>
<dbReference type="SMR" id="G4YVU5"/>
<dbReference type="PANTHER" id="PTHR24171">
    <property type="entry name" value="ANKYRIN REPEAT DOMAIN-CONTAINING PROTEIN 39-RELATED"/>
    <property type="match status" value="1"/>
</dbReference>
<sequence length="177" mass="19733">MLSVRLSAGQKVKVDDRSAARQSQTPAFCRWDGFHLDAIGASALHTATWQGKDKIVEYLLEEGLSPDTDDGTGTTPIMLSITHHNLQVTRCLFRDRVAIQRNLIMDCRNEDAERNRRTTDRIQLFLRFGADVNKQCLGGKSALHFATTDDSYDAASLLIGHGAYINVQDEVRISVVE</sequence>
<evidence type="ECO:0000313" key="5">
    <source>
        <dbReference type="Proteomes" id="UP000002640"/>
    </source>
</evidence>
<dbReference type="PROSITE" id="PS50088">
    <property type="entry name" value="ANK_REPEAT"/>
    <property type="match status" value="2"/>
</dbReference>
<dbReference type="EMBL" id="JH159152">
    <property type="protein sequence ID" value="EGZ23193.1"/>
    <property type="molecule type" value="Genomic_DNA"/>
</dbReference>
<evidence type="ECO:0000256" key="3">
    <source>
        <dbReference type="PROSITE-ProRule" id="PRU00023"/>
    </source>
</evidence>
<dbReference type="AlphaFoldDB" id="G4YVU5"/>
<evidence type="ECO:0000256" key="2">
    <source>
        <dbReference type="ARBA" id="ARBA00023043"/>
    </source>
</evidence>
<evidence type="ECO:0000313" key="4">
    <source>
        <dbReference type="EMBL" id="EGZ23193.1"/>
    </source>
</evidence>
<dbReference type="Proteomes" id="UP000002640">
    <property type="component" value="Unassembled WGS sequence"/>
</dbReference>
<dbReference type="PROSITE" id="PS50297">
    <property type="entry name" value="ANK_REP_REGION"/>
    <property type="match status" value="2"/>
</dbReference>
<reference evidence="4 5" key="1">
    <citation type="journal article" date="2006" name="Science">
        <title>Phytophthora genome sequences uncover evolutionary origins and mechanisms of pathogenesis.</title>
        <authorList>
            <person name="Tyler B.M."/>
            <person name="Tripathy S."/>
            <person name="Zhang X."/>
            <person name="Dehal P."/>
            <person name="Jiang R.H."/>
            <person name="Aerts A."/>
            <person name="Arredondo F.D."/>
            <person name="Baxter L."/>
            <person name="Bensasson D."/>
            <person name="Beynon J.L."/>
            <person name="Chapman J."/>
            <person name="Damasceno C.M."/>
            <person name="Dorrance A.E."/>
            <person name="Dou D."/>
            <person name="Dickerman A.W."/>
            <person name="Dubchak I.L."/>
            <person name="Garbelotto M."/>
            <person name="Gijzen M."/>
            <person name="Gordon S.G."/>
            <person name="Govers F."/>
            <person name="Grunwald N.J."/>
            <person name="Huang W."/>
            <person name="Ivors K.L."/>
            <person name="Jones R.W."/>
            <person name="Kamoun S."/>
            <person name="Krampis K."/>
            <person name="Lamour K.H."/>
            <person name="Lee M.K."/>
            <person name="McDonald W.H."/>
            <person name="Medina M."/>
            <person name="Meijer H.J."/>
            <person name="Nordberg E.K."/>
            <person name="Maclean D.J."/>
            <person name="Ospina-Giraldo M.D."/>
            <person name="Morris P.F."/>
            <person name="Phuntumart V."/>
            <person name="Putnam N.H."/>
            <person name="Rash S."/>
            <person name="Rose J.K."/>
            <person name="Sakihama Y."/>
            <person name="Salamov A.A."/>
            <person name="Savidor A."/>
            <person name="Scheuring C.F."/>
            <person name="Smith B.M."/>
            <person name="Sobral B.W."/>
            <person name="Terry A."/>
            <person name="Torto-Alalibo T.A."/>
            <person name="Win J."/>
            <person name="Xu Z."/>
            <person name="Zhang H."/>
            <person name="Grigoriev I.V."/>
            <person name="Rokhsar D.S."/>
            <person name="Boore J.L."/>
        </authorList>
    </citation>
    <scope>NUCLEOTIDE SEQUENCE [LARGE SCALE GENOMIC DNA]</scope>
    <source>
        <strain evidence="4 5">P6497</strain>
    </source>
</reference>
<proteinExistence type="predicted"/>
<dbReference type="PANTHER" id="PTHR24171:SF11">
    <property type="entry name" value="26S PROTEASOME NON-ATPASE REGULATORY SUBUNIT 10"/>
    <property type="match status" value="1"/>
</dbReference>
<dbReference type="InParanoid" id="G4YVU5"/>
<dbReference type="GeneID" id="20637560"/>
<dbReference type="KEGG" id="psoj:PHYSODRAFT_246126"/>
<dbReference type="RefSeq" id="XP_009518481.1">
    <property type="nucleotide sequence ID" value="XM_009520186.1"/>
</dbReference>
<protein>
    <submittedName>
        <fullName evidence="4">Uncharacterized protein</fullName>
    </submittedName>
</protein>
<name>G4YVU5_PHYSP</name>
<keyword evidence="2 3" id="KW-0040">ANK repeat</keyword>
<organism evidence="4 5">
    <name type="scientific">Phytophthora sojae (strain P6497)</name>
    <name type="common">Soybean stem and root rot agent</name>
    <name type="synonym">Phytophthora megasperma f. sp. glycines</name>
    <dbReference type="NCBI Taxonomy" id="1094619"/>
    <lineage>
        <taxon>Eukaryota</taxon>
        <taxon>Sar</taxon>
        <taxon>Stramenopiles</taxon>
        <taxon>Oomycota</taxon>
        <taxon>Peronosporomycetes</taxon>
        <taxon>Peronosporales</taxon>
        <taxon>Peronosporaceae</taxon>
        <taxon>Phytophthora</taxon>
    </lineage>
</organism>
<gene>
    <name evidence="4" type="ORF">PHYSODRAFT_246126</name>
</gene>
<dbReference type="SMART" id="SM00248">
    <property type="entry name" value="ANK"/>
    <property type="match status" value="3"/>
</dbReference>
<evidence type="ECO:0000256" key="1">
    <source>
        <dbReference type="ARBA" id="ARBA00022737"/>
    </source>
</evidence>
<dbReference type="Pfam" id="PF00023">
    <property type="entry name" value="Ank"/>
    <property type="match status" value="1"/>
</dbReference>
<dbReference type="InterPro" id="IPR002110">
    <property type="entry name" value="Ankyrin_rpt"/>
</dbReference>
<dbReference type="Gene3D" id="1.25.40.20">
    <property type="entry name" value="Ankyrin repeat-containing domain"/>
    <property type="match status" value="2"/>
</dbReference>
<keyword evidence="1" id="KW-0677">Repeat</keyword>
<dbReference type="InterPro" id="IPR036770">
    <property type="entry name" value="Ankyrin_rpt-contain_sf"/>
</dbReference>
<dbReference type="SUPFAM" id="SSF48403">
    <property type="entry name" value="Ankyrin repeat"/>
    <property type="match status" value="1"/>
</dbReference>